<evidence type="ECO:0000259" key="3">
    <source>
        <dbReference type="SMART" id="SM00903"/>
    </source>
</evidence>
<reference evidence="4 5" key="1">
    <citation type="submission" date="2017-04" db="EMBL/GenBank/DDBJ databases">
        <title>Whole Genome Sequence of 1,4-Dioxane Degrading Bacterium Mycobacterium dioxanotrophicus PH-06.</title>
        <authorList>
            <person name="He Y."/>
        </authorList>
    </citation>
    <scope>NUCLEOTIDE SEQUENCE [LARGE SCALE GENOMIC DNA]</scope>
    <source>
        <strain evidence="4 5">PH-06</strain>
    </source>
</reference>
<dbReference type="AlphaFoldDB" id="A0A1Y0BY75"/>
<dbReference type="SUPFAM" id="SSF50475">
    <property type="entry name" value="FMN-binding split barrel"/>
    <property type="match status" value="1"/>
</dbReference>
<gene>
    <name evidence="4" type="ORF">BTO20_04015</name>
</gene>
<dbReference type="OrthoDB" id="9792858at2"/>
<accession>A0A1Y0BY75</accession>
<dbReference type="InterPro" id="IPR002563">
    <property type="entry name" value="Flavin_Rdtase-like_dom"/>
</dbReference>
<protein>
    <submittedName>
        <fullName evidence="4">Monooxygenase</fullName>
    </submittedName>
</protein>
<dbReference type="InterPro" id="IPR050268">
    <property type="entry name" value="NADH-dep_flavin_reductase"/>
</dbReference>
<dbReference type="Pfam" id="PF01613">
    <property type="entry name" value="Flavin_Reduct"/>
    <property type="match status" value="1"/>
</dbReference>
<keyword evidence="4" id="KW-0503">Monooxygenase</keyword>
<sequence length="187" mass="20420">MRCDRRPGTSGSWAMSIGLDFDAARFRDVLAHLPTGITIITANTPEGPTGMTANSFTSVSLDPPLVLFCPAKSSSTWPAVRAAGMFCVNVMAGHHKELVGQFARKGAERFVGVSYQTHEEGPVLNEAVAWLTCRIHHEHDAGDHTIVVAEVTRLDARPESEPLVFLRGRYGMFQEVGTCEVEEPKRA</sequence>
<evidence type="ECO:0000256" key="2">
    <source>
        <dbReference type="ARBA" id="ARBA00023002"/>
    </source>
</evidence>
<organism evidence="4 5">
    <name type="scientific">Mycobacterium dioxanotrophicus</name>
    <dbReference type="NCBI Taxonomy" id="482462"/>
    <lineage>
        <taxon>Bacteria</taxon>
        <taxon>Bacillati</taxon>
        <taxon>Actinomycetota</taxon>
        <taxon>Actinomycetes</taxon>
        <taxon>Mycobacteriales</taxon>
        <taxon>Mycobacteriaceae</taxon>
        <taxon>Mycobacterium</taxon>
    </lineage>
</organism>
<dbReference type="Proteomes" id="UP000195331">
    <property type="component" value="Chromosome"/>
</dbReference>
<feature type="domain" description="Flavin reductase like" evidence="3">
    <location>
        <begin position="30"/>
        <end position="172"/>
    </location>
</feature>
<dbReference type="SMART" id="SM00903">
    <property type="entry name" value="Flavin_Reduct"/>
    <property type="match status" value="1"/>
</dbReference>
<dbReference type="PANTHER" id="PTHR30466:SF11">
    <property type="entry name" value="FLAVIN-DEPENDENT MONOOXYGENASE, REDUCTASE SUBUNIT HSAB"/>
    <property type="match status" value="1"/>
</dbReference>
<keyword evidence="2" id="KW-0560">Oxidoreductase</keyword>
<dbReference type="GO" id="GO:0042602">
    <property type="term" value="F:riboflavin reductase (NADPH) activity"/>
    <property type="evidence" value="ECO:0007669"/>
    <property type="project" value="TreeGrafter"/>
</dbReference>
<proteinExistence type="inferred from homology"/>
<dbReference type="KEGG" id="mdx:BTO20_04015"/>
<name>A0A1Y0BY75_9MYCO</name>
<dbReference type="GO" id="GO:0010181">
    <property type="term" value="F:FMN binding"/>
    <property type="evidence" value="ECO:0007669"/>
    <property type="project" value="InterPro"/>
</dbReference>
<dbReference type="EMBL" id="CP020809">
    <property type="protein sequence ID" value="ART67863.1"/>
    <property type="molecule type" value="Genomic_DNA"/>
</dbReference>
<keyword evidence="5" id="KW-1185">Reference proteome</keyword>
<evidence type="ECO:0000256" key="1">
    <source>
        <dbReference type="ARBA" id="ARBA00008898"/>
    </source>
</evidence>
<dbReference type="Gene3D" id="2.30.110.10">
    <property type="entry name" value="Electron Transport, Fmn-binding Protein, Chain A"/>
    <property type="match status" value="1"/>
</dbReference>
<dbReference type="PANTHER" id="PTHR30466">
    <property type="entry name" value="FLAVIN REDUCTASE"/>
    <property type="match status" value="1"/>
</dbReference>
<evidence type="ECO:0000313" key="4">
    <source>
        <dbReference type="EMBL" id="ART67863.1"/>
    </source>
</evidence>
<dbReference type="GO" id="GO:0004497">
    <property type="term" value="F:monooxygenase activity"/>
    <property type="evidence" value="ECO:0007669"/>
    <property type="project" value="UniProtKB-KW"/>
</dbReference>
<evidence type="ECO:0000313" key="5">
    <source>
        <dbReference type="Proteomes" id="UP000195331"/>
    </source>
</evidence>
<dbReference type="InterPro" id="IPR012349">
    <property type="entry name" value="Split_barrel_FMN-bd"/>
</dbReference>
<comment type="similarity">
    <text evidence="1">Belongs to the non-flavoprotein flavin reductase family.</text>
</comment>